<evidence type="ECO:0000313" key="7">
    <source>
        <dbReference type="Proteomes" id="UP001595783"/>
    </source>
</evidence>
<feature type="domain" description="Alpha-(1,3)-fucosyltransferase FucT N-terminal" evidence="5">
    <location>
        <begin position="41"/>
        <end position="121"/>
    </location>
</feature>
<evidence type="ECO:0000259" key="5">
    <source>
        <dbReference type="Pfam" id="PF18025"/>
    </source>
</evidence>
<organism evidence="6 7">
    <name type="scientific">Helicobacter baculiformis</name>
    <dbReference type="NCBI Taxonomy" id="427351"/>
    <lineage>
        <taxon>Bacteria</taxon>
        <taxon>Pseudomonadati</taxon>
        <taxon>Campylobacterota</taxon>
        <taxon>Epsilonproteobacteria</taxon>
        <taxon>Campylobacterales</taxon>
        <taxon>Helicobacteraceae</taxon>
        <taxon>Helicobacter</taxon>
    </lineage>
</organism>
<evidence type="ECO:0000256" key="2">
    <source>
        <dbReference type="ARBA" id="ARBA00022676"/>
    </source>
</evidence>
<evidence type="ECO:0000256" key="3">
    <source>
        <dbReference type="ARBA" id="ARBA00022679"/>
    </source>
</evidence>
<dbReference type="InterPro" id="IPR055270">
    <property type="entry name" value="Glyco_tran_10_C"/>
</dbReference>
<keyword evidence="3" id="KW-0808">Transferase</keyword>
<name>A0ABV7ZHN6_9HELI</name>
<protein>
    <submittedName>
        <fullName evidence="6">Glycosyltransferase family 10 domain-containing protein</fullName>
    </submittedName>
</protein>
<dbReference type="PANTHER" id="PTHR11929:SF194">
    <property type="entry name" value="ALPHA-(1,3)-FUCOSYLTRANSFERASE 10"/>
    <property type="match status" value="1"/>
</dbReference>
<dbReference type="Gene3D" id="3.40.50.11660">
    <property type="entry name" value="Glycosyl transferase family 10, C-terminal domain"/>
    <property type="match status" value="1"/>
</dbReference>
<dbReference type="PANTHER" id="PTHR11929">
    <property type="entry name" value="ALPHA- 1,3 -FUCOSYLTRANSFERASE"/>
    <property type="match status" value="1"/>
</dbReference>
<evidence type="ECO:0000256" key="1">
    <source>
        <dbReference type="ARBA" id="ARBA00008919"/>
    </source>
</evidence>
<keyword evidence="7" id="KW-1185">Reference proteome</keyword>
<comment type="caution">
    <text evidence="6">The sequence shown here is derived from an EMBL/GenBank/DDBJ whole genome shotgun (WGS) entry which is preliminary data.</text>
</comment>
<feature type="domain" description="Fucosyltransferase C-terminal" evidence="4">
    <location>
        <begin position="176"/>
        <end position="297"/>
    </location>
</feature>
<proteinExistence type="inferred from homology"/>
<evidence type="ECO:0000259" key="4">
    <source>
        <dbReference type="Pfam" id="PF00852"/>
    </source>
</evidence>
<dbReference type="EMBL" id="JBHRZO010000011">
    <property type="protein sequence ID" value="MFC3847536.1"/>
    <property type="molecule type" value="Genomic_DNA"/>
</dbReference>
<dbReference type="Pfam" id="PF00852">
    <property type="entry name" value="Glyco_transf_10"/>
    <property type="match status" value="1"/>
</dbReference>
<dbReference type="InterPro" id="IPR001503">
    <property type="entry name" value="Glyco_trans_10"/>
</dbReference>
<dbReference type="RefSeq" id="WP_199767614.1">
    <property type="nucleotide sequence ID" value="NZ_FZMF01000014.1"/>
</dbReference>
<dbReference type="SUPFAM" id="SSF53756">
    <property type="entry name" value="UDP-Glycosyltransferase/glycogen phosphorylase"/>
    <property type="match status" value="1"/>
</dbReference>
<dbReference type="InterPro" id="IPR038577">
    <property type="entry name" value="GT10-like_C_sf"/>
</dbReference>
<keyword evidence="2" id="KW-0328">Glycosyltransferase</keyword>
<evidence type="ECO:0000313" key="6">
    <source>
        <dbReference type="EMBL" id="MFC3847536.1"/>
    </source>
</evidence>
<dbReference type="Pfam" id="PF18025">
    <property type="entry name" value="FucT_N"/>
    <property type="match status" value="1"/>
</dbReference>
<comment type="similarity">
    <text evidence="1">Belongs to the glycosyltransferase 10 family.</text>
</comment>
<dbReference type="Proteomes" id="UP001595783">
    <property type="component" value="Unassembled WGS sequence"/>
</dbReference>
<gene>
    <name evidence="6" type="ORF">ACFOPX_03155</name>
</gene>
<reference evidence="7" key="1">
    <citation type="journal article" date="2019" name="Int. J. Syst. Evol. Microbiol.">
        <title>The Global Catalogue of Microorganisms (GCM) 10K type strain sequencing project: providing services to taxonomists for standard genome sequencing and annotation.</title>
        <authorList>
            <consortium name="The Broad Institute Genomics Platform"/>
            <consortium name="The Broad Institute Genome Sequencing Center for Infectious Disease"/>
            <person name="Wu L."/>
            <person name="Ma J."/>
        </authorList>
    </citation>
    <scope>NUCLEOTIDE SEQUENCE [LARGE SCALE GENOMIC DNA]</scope>
    <source>
        <strain evidence="7">CCUG 53816</strain>
    </source>
</reference>
<sequence length="379" mass="43487">MFAPLLEAYSASRHLSPQAHKPLLVVGLSHCPEFSAHGFEHILSQVYQLRYQNSPFEPCDIVFGASFRLEGYHKKILDFPQKRIGYTGENERINFDIYDFGLGFDHLHFHERYLRVPLYYLHLFKLYAILCAHQNPPFLLPDSPPLHAPPFVHAYPNLDACAREGCDLNGRDFASFVASNSNAPERNRFYQELNAYRPVAGGGKVFNTTGQPVANKWDFLSHYKFNLCFENTKGLGYTTEKIVDAYFAHTIPIYWGNPEVAKDFNPKSFVNVHDFKDFHEAIDFVRYLDTHPNAYLEMLYAPPLHTKEGRGTFCNDLSFAKILAFLQNAIACPEIYHEHCFARTTHTSISRALKSRLYALKAYGLKGFTHYNTSGLKRP</sequence>
<dbReference type="InterPro" id="IPR041058">
    <property type="entry name" value="FucT_N"/>
</dbReference>
<accession>A0ABV7ZHN6</accession>